<protein>
    <submittedName>
        <fullName evidence="1">Uncharacterized protein</fullName>
    </submittedName>
</protein>
<dbReference type="AlphaFoldDB" id="A0AAV5SCT8"/>
<reference evidence="1" key="1">
    <citation type="submission" date="2023-10" db="EMBL/GenBank/DDBJ databases">
        <title>Genome assembly of Pristionchus species.</title>
        <authorList>
            <person name="Yoshida K."/>
            <person name="Sommer R.J."/>
        </authorList>
    </citation>
    <scope>NUCLEOTIDE SEQUENCE</scope>
    <source>
        <strain evidence="1">RS0144</strain>
    </source>
</reference>
<comment type="caution">
    <text evidence="1">The sequence shown here is derived from an EMBL/GenBank/DDBJ whole genome shotgun (WGS) entry which is preliminary data.</text>
</comment>
<dbReference type="Proteomes" id="UP001432027">
    <property type="component" value="Unassembled WGS sequence"/>
</dbReference>
<name>A0AAV5SCT8_9BILA</name>
<proteinExistence type="predicted"/>
<sequence length="87" mass="10248">LHHTIDMTLQSRPKRLYTVKKEAEDIKKEMNDEDNYGVKATRSNKKKHSRKSSVILNLANLQRFRNSRVPSFPRMPKHIAKELCKIC</sequence>
<keyword evidence="2" id="KW-1185">Reference proteome</keyword>
<feature type="non-terminal residue" evidence="1">
    <location>
        <position position="1"/>
    </location>
</feature>
<accession>A0AAV5SCT8</accession>
<evidence type="ECO:0000313" key="1">
    <source>
        <dbReference type="EMBL" id="GMS81192.1"/>
    </source>
</evidence>
<organism evidence="1 2">
    <name type="scientific">Pristionchus entomophagus</name>
    <dbReference type="NCBI Taxonomy" id="358040"/>
    <lineage>
        <taxon>Eukaryota</taxon>
        <taxon>Metazoa</taxon>
        <taxon>Ecdysozoa</taxon>
        <taxon>Nematoda</taxon>
        <taxon>Chromadorea</taxon>
        <taxon>Rhabditida</taxon>
        <taxon>Rhabditina</taxon>
        <taxon>Diplogasteromorpha</taxon>
        <taxon>Diplogasteroidea</taxon>
        <taxon>Neodiplogasteridae</taxon>
        <taxon>Pristionchus</taxon>
    </lineage>
</organism>
<evidence type="ECO:0000313" key="2">
    <source>
        <dbReference type="Proteomes" id="UP001432027"/>
    </source>
</evidence>
<feature type="non-terminal residue" evidence="1">
    <location>
        <position position="87"/>
    </location>
</feature>
<gene>
    <name evidence="1" type="ORF">PENTCL1PPCAC_3367</name>
</gene>
<dbReference type="EMBL" id="BTSX01000001">
    <property type="protein sequence ID" value="GMS81192.1"/>
    <property type="molecule type" value="Genomic_DNA"/>
</dbReference>